<evidence type="ECO:0000259" key="2">
    <source>
        <dbReference type="Pfam" id="PF00248"/>
    </source>
</evidence>
<dbReference type="RefSeq" id="WP_127916152.1">
    <property type="nucleotide sequence ID" value="NZ_RKLP01000005.1"/>
</dbReference>
<dbReference type="OrthoDB" id="9768793at2"/>
<evidence type="ECO:0000256" key="1">
    <source>
        <dbReference type="ARBA" id="ARBA00023002"/>
    </source>
</evidence>
<keyword evidence="4" id="KW-1185">Reference proteome</keyword>
<feature type="domain" description="NADP-dependent oxidoreductase" evidence="2">
    <location>
        <begin position="20"/>
        <end position="310"/>
    </location>
</feature>
<dbReference type="InterPro" id="IPR050523">
    <property type="entry name" value="AKR_Detox_Biosynth"/>
</dbReference>
<keyword evidence="1" id="KW-0560">Oxidoreductase</keyword>
<accession>A0A3S3CZD8</accession>
<proteinExistence type="predicted"/>
<evidence type="ECO:0000313" key="4">
    <source>
        <dbReference type="Proteomes" id="UP000286208"/>
    </source>
</evidence>
<sequence length="314" mass="34125">MSPTMQYATLPGTDLVVSTVSLGCNNFGSRIDAEQSRAVVDAAFEQGITFFDTADVYSTGESEKILGATLAGRRDQAVIATKFGAPMSETERGSSPDYVRRACDASLRRLGVDHIDLYYQHMPDPTVPIEDTLGTLDELVQAGKVRHVACSNSSAQQIDLAVESASERGLPRFVAAQIEWNLLERKAEADIVPTCEKRDLAVIPYYPLAAGLLTGKYRRGTDFPKGSRFDKSDYFAATATDEALARVEDLLTLASKLDRQLSELAVAWLDAKPQVVSVLIGSATPAQVARNTTHLRRPLDEDELAMIDAFLGGH</sequence>
<dbReference type="Pfam" id="PF00248">
    <property type="entry name" value="Aldo_ket_red"/>
    <property type="match status" value="1"/>
</dbReference>
<dbReference type="InterPro" id="IPR023210">
    <property type="entry name" value="NADP_OxRdtase_dom"/>
</dbReference>
<reference evidence="3 4" key="1">
    <citation type="submission" date="2018-11" db="EMBL/GenBank/DDBJ databases">
        <title>Rhodococcus spongicola sp. nov. and Rhodococcus xishaensis sp. nov. from marine sponges.</title>
        <authorList>
            <person name="Li L."/>
            <person name="Lin H.W."/>
        </authorList>
    </citation>
    <scope>NUCLEOTIDE SEQUENCE [LARGE SCALE GENOMIC DNA]</scope>
    <source>
        <strain evidence="3 4">CCTCC AB2014297</strain>
    </source>
</reference>
<dbReference type="Gene3D" id="3.20.20.100">
    <property type="entry name" value="NADP-dependent oxidoreductase domain"/>
    <property type="match status" value="1"/>
</dbReference>
<dbReference type="InterPro" id="IPR036812">
    <property type="entry name" value="NAD(P)_OxRdtase_dom_sf"/>
</dbReference>
<dbReference type="GO" id="GO:0016491">
    <property type="term" value="F:oxidoreductase activity"/>
    <property type="evidence" value="ECO:0007669"/>
    <property type="project" value="UniProtKB-KW"/>
</dbReference>
<dbReference type="FunFam" id="3.20.20.100:FF:000004">
    <property type="entry name" value="Oxidoreductase, aldo/keto reductase"/>
    <property type="match status" value="1"/>
</dbReference>
<dbReference type="Proteomes" id="UP000286208">
    <property type="component" value="Unassembled WGS sequence"/>
</dbReference>
<protein>
    <submittedName>
        <fullName evidence="3">Aldo/keto reductase</fullName>
    </submittedName>
</protein>
<dbReference type="SUPFAM" id="SSF51430">
    <property type="entry name" value="NAD(P)-linked oxidoreductase"/>
    <property type="match status" value="1"/>
</dbReference>
<comment type="caution">
    <text evidence="3">The sequence shown here is derived from an EMBL/GenBank/DDBJ whole genome shotgun (WGS) entry which is preliminary data.</text>
</comment>
<dbReference type="PANTHER" id="PTHR43364:SF4">
    <property type="entry name" value="NAD(P)-LINKED OXIDOREDUCTASE SUPERFAMILY PROTEIN"/>
    <property type="match status" value="1"/>
</dbReference>
<name>A0A3S3CZD8_9NOCA</name>
<evidence type="ECO:0000313" key="3">
    <source>
        <dbReference type="EMBL" id="RVW09352.1"/>
    </source>
</evidence>
<dbReference type="AlphaFoldDB" id="A0A3S3CZD8"/>
<dbReference type="PRINTS" id="PR00069">
    <property type="entry name" value="ALDKETRDTASE"/>
</dbReference>
<dbReference type="GO" id="GO:0005829">
    <property type="term" value="C:cytosol"/>
    <property type="evidence" value="ECO:0007669"/>
    <property type="project" value="UniProtKB-ARBA"/>
</dbReference>
<dbReference type="InterPro" id="IPR020471">
    <property type="entry name" value="AKR"/>
</dbReference>
<gene>
    <name evidence="3" type="ORF">EGT67_11170</name>
</gene>
<organism evidence="3 4">
    <name type="scientific">Prescottella agglutinans</name>
    <dbReference type="NCBI Taxonomy" id="1644129"/>
    <lineage>
        <taxon>Bacteria</taxon>
        <taxon>Bacillati</taxon>
        <taxon>Actinomycetota</taxon>
        <taxon>Actinomycetes</taxon>
        <taxon>Mycobacteriales</taxon>
        <taxon>Nocardiaceae</taxon>
        <taxon>Prescottella</taxon>
    </lineage>
</organism>
<dbReference type="EMBL" id="RKLP01000005">
    <property type="protein sequence ID" value="RVW09352.1"/>
    <property type="molecule type" value="Genomic_DNA"/>
</dbReference>
<dbReference type="PANTHER" id="PTHR43364">
    <property type="entry name" value="NADH-SPECIFIC METHYLGLYOXAL REDUCTASE-RELATED"/>
    <property type="match status" value="1"/>
</dbReference>